<feature type="region of interest" description="Disordered" evidence="9">
    <location>
        <begin position="73"/>
        <end position="116"/>
    </location>
</feature>
<sequence>MADTLLQSSSLIDDDDDDEEYDEPNGGNSLLGFMFGNVDNSGDLDADYLDKDAKEHLFALADKLGPSFTEIELTKASPATTDTSKEDYDEKAEDAVDYEDIEEQYDGPEVEAVTEEDNLLPKKEYFTTNIYASSLNKKASVFDDVDYDEEEEEVPSRKENGLEKEAEKEKVEQLEISHPPEVSSDERLQQIETSHPEAASLMTPKHLGDLESDDVQDMEIGNQEGTADARSVPPLPVLYVENGADILRFSEIFGVKVPLKKPTQQRSIDRGTMLPDRSRAPMKISGMVEDDEEIYFRSSIKEFPNKYHPRSTQTDTEDDFREELCEGGPYLAHTCIMAQPMKEYISPSTIPSQFSNFQCPDIYPLDHEDWENQIIWGNSPQSSSQIHNREEIELEEGDDGICSAHSQEVLKVNMQSEASALQEKNLVGNDIGTRFRRLSVLNKELLNGSWLDSIIWDVDEASNKPKPKLIFDLQDDHMIFEALNERDSDNFSQLRSRAIAMVVPKQPNLTCAGDNLETLDGQEVVRGEKFDISNDKFYANRKGTTQAKSLAKKRTNGGLRVVHSIPAIKLQTMKPRLSNKELTNFHRPRALWYPHVNQIAAQFQKDAINRGPMKVILMTLSGKGVKLQVYAEESLSSLKSKASRKLDFKSEDQKLKIYYNGRELEEDKSLAAHGIRPNSVLHIVNTTVHVWAKAEKVPCGERPSPAANVFKKKSDLSVKDGHVFLMEYCEERPLILGNVGMGARLCTYYQKKEPNDLTMVSLGNTALNTGMGTLLALEPSDKSPFLGDIPPGQTQSCLETNMYRAPVFPHKLASTDYLLVRSAKGSLSLRRVNRLYVVGQQEPHMEVFAPWHTKALQTYLVDRMIVYIYREFRAREKPDSNPSIRFDELCSHFPGLTNSIIKSRVKDCAELVRKSYNWYLVRRPKYRARTEEELRRLVTPEKVCLYESLHAGLHHLRRMGIQKFTHSSGLSSAMNRLPGEAIELAAAAHIERELQITPWALTSNFVASTKEKENLERLEIVGVGDPSGRGLGFSYVKAAPKAPVSNANLKKKIITAKNTTVTGTDADLRRLSMEAAREILLKFNISDEQIAKQTRWHRIALIRKISSEQATSGMQVDAAALSKFARGERGQRMTYSQVQQQTKERCQEIWDRQAQSLSAISEENTDDEGATSDLDSFAGDLENLLDFEEGEEAGDGRDSEREDGGVRGSGLKMRRSTTQLQTEQEIEDDKVEASVILRMLQDDGMDSKGKKKKLTILDVRGSQLDTESGELLATTPGPGSSVFSRETVLKEAEAEGASSSKLLHKKGLFVTEDTPVVPVKKKYAIGKDGAKIYKEKTPRGESIVCGACGQVGHMRTNKNCPKYGEDKEDQLEGLEEPSAKPNPADVAGPSQPKITAKKLIPKLSSKPSVTAESSEGAERLKPLPVKFKLGPPEKSLERNLSITVVSDNRTLGDPGSEISKPVGKINKLIISNKPKPLEDLQSPRPSIVIRPPAPAEVPDSGPRKKIIIKQPRDHYQTTSASGPHEVRKMKRIAELAAPETNNTEETADYYSEGSGLGWSQDPVSEEEQYREEQWRLYEARRYEAAKRKEEMERRKLKKKKKKKHDFTGDDYLKEHRAFRNESRRGLVPSERERAAKRRAVVDLGEQGSSAKRRRGGGEVELSNILERIVDSLRAERAISYLFVKPVTKKEAPDYYDIVQRPMDLSTIREKVRNLEYKSHEEFRHDVWQITYNAHQYNDGRNPDIPPLADQLLELCDHLLEHYSDSLEEAEAGIEFTDY</sequence>
<dbReference type="Pfam" id="PF00439">
    <property type="entry name" value="Bromodomain"/>
    <property type="match status" value="1"/>
</dbReference>
<dbReference type="SUPFAM" id="SSF47370">
    <property type="entry name" value="Bromodomain"/>
    <property type="match status" value="1"/>
</dbReference>
<dbReference type="Pfam" id="PF09247">
    <property type="entry name" value="TBP-binding"/>
    <property type="match status" value="1"/>
</dbReference>
<feature type="compositionally biased region" description="Basic and acidic residues" evidence="9">
    <location>
        <begin position="154"/>
        <end position="175"/>
    </location>
</feature>
<feature type="region of interest" description="Disordered" evidence="9">
    <location>
        <begin position="1"/>
        <end position="32"/>
    </location>
</feature>
<evidence type="ECO:0000259" key="11">
    <source>
        <dbReference type="PROSITE" id="PS50053"/>
    </source>
</evidence>
<feature type="region of interest" description="Disordered" evidence="9">
    <location>
        <begin position="1474"/>
        <end position="1564"/>
    </location>
</feature>
<evidence type="ECO:0000313" key="13">
    <source>
        <dbReference type="Proteomes" id="UP001210211"/>
    </source>
</evidence>
<dbReference type="EMBL" id="JAMRDG010000001">
    <property type="protein sequence ID" value="KAJ3700516.1"/>
    <property type="molecule type" value="Genomic_DNA"/>
</dbReference>
<feature type="compositionally biased region" description="Acidic residues" evidence="9">
    <location>
        <begin position="89"/>
        <end position="116"/>
    </location>
</feature>
<dbReference type="Proteomes" id="UP001210211">
    <property type="component" value="Unassembled WGS sequence"/>
</dbReference>
<dbReference type="Gene3D" id="3.10.20.90">
    <property type="entry name" value="Phosphatidylinositol 3-kinase Catalytic Subunit, Chain A, domain 1"/>
    <property type="match status" value="1"/>
</dbReference>
<dbReference type="SMART" id="SM00297">
    <property type="entry name" value="BROMO"/>
    <property type="match status" value="1"/>
</dbReference>
<dbReference type="PROSITE" id="PS50053">
    <property type="entry name" value="UBIQUITIN_2"/>
    <property type="match status" value="1"/>
</dbReference>
<evidence type="ECO:0000256" key="8">
    <source>
        <dbReference type="PROSITE-ProRule" id="PRU00035"/>
    </source>
</evidence>
<dbReference type="InterPro" id="IPR036427">
    <property type="entry name" value="Bromodomain-like_sf"/>
</dbReference>
<feature type="domain" description="Bromo" evidence="10">
    <location>
        <begin position="1674"/>
        <end position="1744"/>
    </location>
</feature>
<evidence type="ECO:0000256" key="2">
    <source>
        <dbReference type="ARBA" id="ARBA00009064"/>
    </source>
</evidence>
<feature type="region of interest" description="Disordered" evidence="9">
    <location>
        <begin position="146"/>
        <end position="187"/>
    </location>
</feature>
<accession>A0AAD5ZM79</accession>
<dbReference type="Pfam" id="PF12157">
    <property type="entry name" value="DUF3591"/>
    <property type="match status" value="1"/>
</dbReference>
<evidence type="ECO:0000313" key="12">
    <source>
        <dbReference type="EMBL" id="KAJ3700516.1"/>
    </source>
</evidence>
<protein>
    <recommendedName>
        <fullName evidence="7">Transcription initiation factor TFIID subunit 1</fullName>
    </recommendedName>
</protein>
<dbReference type="GO" id="GO:0051123">
    <property type="term" value="P:RNA polymerase II preinitiation complex assembly"/>
    <property type="evidence" value="ECO:0007669"/>
    <property type="project" value="TreeGrafter"/>
</dbReference>
<feature type="domain" description="Ubiquitin-like" evidence="11">
    <location>
        <begin position="613"/>
        <end position="684"/>
    </location>
</feature>
<dbReference type="GO" id="GO:0004402">
    <property type="term" value="F:histone acetyltransferase activity"/>
    <property type="evidence" value="ECO:0007669"/>
    <property type="project" value="InterPro"/>
</dbReference>
<evidence type="ECO:0000256" key="9">
    <source>
        <dbReference type="SAM" id="MobiDB-lite"/>
    </source>
</evidence>
<comment type="subcellular location">
    <subcellularLocation>
        <location evidence="1">Nucleus</location>
    </subcellularLocation>
</comment>
<dbReference type="InterPro" id="IPR029071">
    <property type="entry name" value="Ubiquitin-like_domsf"/>
</dbReference>
<feature type="compositionally biased region" description="Polar residues" evidence="9">
    <location>
        <begin position="1"/>
        <end position="11"/>
    </location>
</feature>
<organism evidence="12 13">
    <name type="scientific">Rhynchospora tenuis</name>
    <dbReference type="NCBI Taxonomy" id="198213"/>
    <lineage>
        <taxon>Eukaryota</taxon>
        <taxon>Viridiplantae</taxon>
        <taxon>Streptophyta</taxon>
        <taxon>Embryophyta</taxon>
        <taxon>Tracheophyta</taxon>
        <taxon>Spermatophyta</taxon>
        <taxon>Magnoliopsida</taxon>
        <taxon>Liliopsida</taxon>
        <taxon>Poales</taxon>
        <taxon>Cyperaceae</taxon>
        <taxon>Cyperoideae</taxon>
        <taxon>Rhynchosporeae</taxon>
        <taxon>Rhynchospora</taxon>
    </lineage>
</organism>
<evidence type="ECO:0000256" key="5">
    <source>
        <dbReference type="ARBA" id="ARBA00023163"/>
    </source>
</evidence>
<dbReference type="PANTHER" id="PTHR13900">
    <property type="entry name" value="TRANSCRIPTION INITIATION FACTOR TFIID"/>
    <property type="match status" value="1"/>
</dbReference>
<dbReference type="PANTHER" id="PTHR13900:SF0">
    <property type="entry name" value="TRANSCRIPTION INITIATION FACTOR TFIID SUBUNIT 1"/>
    <property type="match status" value="1"/>
</dbReference>
<dbReference type="InterPro" id="IPR018359">
    <property type="entry name" value="Bromodomain_CS"/>
</dbReference>
<dbReference type="Gene3D" id="1.10.1100.10">
    <property type="entry name" value="TAFII-230 TBP-binding domain"/>
    <property type="match status" value="1"/>
</dbReference>
<keyword evidence="13" id="KW-1185">Reference proteome</keyword>
<dbReference type="SMART" id="SM00213">
    <property type="entry name" value="UBQ"/>
    <property type="match status" value="1"/>
</dbReference>
<evidence type="ECO:0000256" key="4">
    <source>
        <dbReference type="ARBA" id="ARBA00023117"/>
    </source>
</evidence>
<evidence type="ECO:0000256" key="3">
    <source>
        <dbReference type="ARBA" id="ARBA00023015"/>
    </source>
</evidence>
<dbReference type="Gene3D" id="1.20.920.10">
    <property type="entry name" value="Bromodomain-like"/>
    <property type="match status" value="1"/>
</dbReference>
<dbReference type="InterPro" id="IPR036741">
    <property type="entry name" value="TAFII-230_TBP-bd_sf"/>
</dbReference>
<dbReference type="SUPFAM" id="SSF47055">
    <property type="entry name" value="TAF(II)230 TBP-binding fragment"/>
    <property type="match status" value="1"/>
</dbReference>
<feature type="compositionally biased region" description="Basic and acidic residues" evidence="9">
    <location>
        <begin position="1194"/>
        <end position="1205"/>
    </location>
</feature>
<gene>
    <name evidence="12" type="ORF">LUZ61_004221</name>
</gene>
<dbReference type="GO" id="GO:0017025">
    <property type="term" value="F:TBP-class protein binding"/>
    <property type="evidence" value="ECO:0007669"/>
    <property type="project" value="InterPro"/>
</dbReference>
<dbReference type="InterPro" id="IPR009067">
    <property type="entry name" value="TAF_II_230-bd"/>
</dbReference>
<comment type="caution">
    <text evidence="12">The sequence shown here is derived from an EMBL/GenBank/DDBJ whole genome shotgun (WGS) entry which is preliminary data.</text>
</comment>
<keyword evidence="6" id="KW-0539">Nucleus</keyword>
<keyword evidence="4 8" id="KW-0103">Bromodomain</keyword>
<dbReference type="PROSITE" id="PS00633">
    <property type="entry name" value="BROMODOMAIN_1"/>
    <property type="match status" value="1"/>
</dbReference>
<dbReference type="InterPro" id="IPR022591">
    <property type="entry name" value="TAF1_HAT_dom"/>
</dbReference>
<evidence type="ECO:0000256" key="1">
    <source>
        <dbReference type="ARBA" id="ARBA00004123"/>
    </source>
</evidence>
<dbReference type="PRINTS" id="PR00503">
    <property type="entry name" value="BROMODOMAIN"/>
</dbReference>
<dbReference type="PROSITE" id="PS50014">
    <property type="entry name" value="BROMODOMAIN_2"/>
    <property type="match status" value="1"/>
</dbReference>
<dbReference type="InterPro" id="IPR040240">
    <property type="entry name" value="TAF1"/>
</dbReference>
<evidence type="ECO:0000256" key="7">
    <source>
        <dbReference type="ARBA" id="ARBA00040102"/>
    </source>
</evidence>
<evidence type="ECO:0000256" key="6">
    <source>
        <dbReference type="ARBA" id="ARBA00023242"/>
    </source>
</evidence>
<feature type="region of interest" description="Disordered" evidence="9">
    <location>
        <begin position="1356"/>
        <end position="1432"/>
    </location>
</feature>
<evidence type="ECO:0000259" key="10">
    <source>
        <dbReference type="PROSITE" id="PS50014"/>
    </source>
</evidence>
<proteinExistence type="inferred from homology"/>
<dbReference type="CDD" id="cd04369">
    <property type="entry name" value="Bromodomain"/>
    <property type="match status" value="1"/>
</dbReference>
<keyword evidence="3" id="KW-0805">Transcription regulation</keyword>
<dbReference type="InterPro" id="IPR000626">
    <property type="entry name" value="Ubiquitin-like_dom"/>
</dbReference>
<keyword evidence="5" id="KW-0804">Transcription</keyword>
<dbReference type="GO" id="GO:0016251">
    <property type="term" value="F:RNA polymerase II general transcription initiation factor activity"/>
    <property type="evidence" value="ECO:0007669"/>
    <property type="project" value="InterPro"/>
</dbReference>
<name>A0AAD5ZM79_9POAL</name>
<dbReference type="SUPFAM" id="SSF54236">
    <property type="entry name" value="Ubiquitin-like"/>
    <property type="match status" value="1"/>
</dbReference>
<feature type="compositionally biased region" description="Acidic residues" evidence="9">
    <location>
        <begin position="1366"/>
        <end position="1375"/>
    </location>
</feature>
<feature type="region of interest" description="Disordered" evidence="9">
    <location>
        <begin position="1189"/>
        <end position="1227"/>
    </location>
</feature>
<dbReference type="InterPro" id="IPR001487">
    <property type="entry name" value="Bromodomain"/>
</dbReference>
<dbReference type="Pfam" id="PF00240">
    <property type="entry name" value="ubiquitin"/>
    <property type="match status" value="1"/>
</dbReference>
<reference evidence="12 13" key="1">
    <citation type="journal article" date="2022" name="Cell">
        <title>Repeat-based holocentromeres influence genome architecture and karyotype evolution.</title>
        <authorList>
            <person name="Hofstatter P.G."/>
            <person name="Thangavel G."/>
            <person name="Lux T."/>
            <person name="Neumann P."/>
            <person name="Vondrak T."/>
            <person name="Novak P."/>
            <person name="Zhang M."/>
            <person name="Costa L."/>
            <person name="Castellani M."/>
            <person name="Scott A."/>
            <person name="Toegelov H."/>
            <person name="Fuchs J."/>
            <person name="Mata-Sucre Y."/>
            <person name="Dias Y."/>
            <person name="Vanzela A.L.L."/>
            <person name="Huettel B."/>
            <person name="Almeida C.C.S."/>
            <person name="Simkova H."/>
            <person name="Souza G."/>
            <person name="Pedrosa-Harand A."/>
            <person name="Macas J."/>
            <person name="Mayer K.F.X."/>
            <person name="Houben A."/>
            <person name="Marques A."/>
        </authorList>
    </citation>
    <scope>NUCLEOTIDE SEQUENCE [LARGE SCALE GENOMIC DNA]</scope>
    <source>
        <strain evidence="12">RhyTen1mFocal</strain>
    </source>
</reference>
<dbReference type="GO" id="GO:0005669">
    <property type="term" value="C:transcription factor TFIID complex"/>
    <property type="evidence" value="ECO:0007669"/>
    <property type="project" value="InterPro"/>
</dbReference>
<comment type="similarity">
    <text evidence="2">Belongs to the TAF1 family.</text>
</comment>
<feature type="compositionally biased region" description="Acidic residues" evidence="9">
    <location>
        <begin position="12"/>
        <end position="23"/>
    </location>
</feature>